<sequence>MHEGFETSIGDRLGRLRTRRGLTQEQLAELAEVCVDTVRKLEQNRRQTARMATLNQLARALDVDLSVLVGSPVTFEARPDGSAPSVLALRRAVSPVDDLLDCAGGDTDGEPDRQDPEEPPTVGALRASLRATEGTRRAGRMSEVGSVLPQLIRDARAAVRAYESSDRDRTTAYAVLAEAYQVAATTLTALGNPDAAFTAMERATDAARRAGDPQLEAIGAATLAWVFTKQGRLEDAERVALAQADRIEPTFRSRPIDLSLWGILLLRAATALVRQGERHYDRVDELLRMASAAAAGIGRDRLDYATPFGPTNTAVAKVNFQVEMDRCAPALTTARTVPDLASLPPTWRARFHVDRALAHARLDQDEAATHALLTAERDAPEWMRYHGTARRLVADLHTRERRRTSPLTELADRLHIER</sequence>
<dbReference type="GeneID" id="96257876"/>
<evidence type="ECO:0000313" key="5">
    <source>
        <dbReference type="Proteomes" id="UP000721954"/>
    </source>
</evidence>
<keyword evidence="1" id="KW-0238">DNA-binding</keyword>
<protein>
    <submittedName>
        <fullName evidence="4">Helix-turn-helix transcriptional regulator</fullName>
    </submittedName>
</protein>
<comment type="caution">
    <text evidence="4">The sequence shown here is derived from an EMBL/GenBank/DDBJ whole genome shotgun (WGS) entry which is preliminary data.</text>
</comment>
<dbReference type="SMART" id="SM00530">
    <property type="entry name" value="HTH_XRE"/>
    <property type="match status" value="1"/>
</dbReference>
<evidence type="ECO:0000313" key="4">
    <source>
        <dbReference type="EMBL" id="MBO8197594.1"/>
    </source>
</evidence>
<dbReference type="CDD" id="cd00093">
    <property type="entry name" value="HTH_XRE"/>
    <property type="match status" value="1"/>
</dbReference>
<reference evidence="4 5" key="1">
    <citation type="submission" date="2021-02" db="EMBL/GenBank/DDBJ databases">
        <title>Streptomyces spirodelae sp. nov., isolated from duckweed.</title>
        <authorList>
            <person name="Saimee Y."/>
            <person name="Duangmal K."/>
        </authorList>
    </citation>
    <scope>NUCLEOTIDE SEQUENCE [LARGE SCALE GENOMIC DNA]</scope>
    <source>
        <strain evidence="4 5">DSM 42105</strain>
    </source>
</reference>
<accession>A0ABS3XQC7</accession>
<dbReference type="SUPFAM" id="SSF47413">
    <property type="entry name" value="lambda repressor-like DNA-binding domains"/>
    <property type="match status" value="1"/>
</dbReference>
<name>A0ABS3XQC7_9ACTN</name>
<organism evidence="4 5">
    <name type="scientific">Streptomyces smyrnaeus</name>
    <dbReference type="NCBI Taxonomy" id="1387713"/>
    <lineage>
        <taxon>Bacteria</taxon>
        <taxon>Bacillati</taxon>
        <taxon>Actinomycetota</taxon>
        <taxon>Actinomycetes</taxon>
        <taxon>Kitasatosporales</taxon>
        <taxon>Streptomycetaceae</taxon>
        <taxon>Streptomyces</taxon>
    </lineage>
</organism>
<dbReference type="Gene3D" id="1.25.40.10">
    <property type="entry name" value="Tetratricopeptide repeat domain"/>
    <property type="match status" value="1"/>
</dbReference>
<evidence type="ECO:0000256" key="1">
    <source>
        <dbReference type="ARBA" id="ARBA00023125"/>
    </source>
</evidence>
<feature type="region of interest" description="Disordered" evidence="2">
    <location>
        <begin position="103"/>
        <end position="125"/>
    </location>
</feature>
<dbReference type="PANTHER" id="PTHR46797">
    <property type="entry name" value="HTH-TYPE TRANSCRIPTIONAL REGULATOR"/>
    <property type="match status" value="1"/>
</dbReference>
<evidence type="ECO:0000259" key="3">
    <source>
        <dbReference type="PROSITE" id="PS50943"/>
    </source>
</evidence>
<dbReference type="Gene3D" id="1.10.260.40">
    <property type="entry name" value="lambda repressor-like DNA-binding domains"/>
    <property type="match status" value="1"/>
</dbReference>
<dbReference type="PROSITE" id="PS50943">
    <property type="entry name" value="HTH_CROC1"/>
    <property type="match status" value="1"/>
</dbReference>
<dbReference type="PANTHER" id="PTHR46797:SF1">
    <property type="entry name" value="METHYLPHOSPHONATE SYNTHASE"/>
    <property type="match status" value="1"/>
</dbReference>
<dbReference type="Proteomes" id="UP000721954">
    <property type="component" value="Unassembled WGS sequence"/>
</dbReference>
<dbReference type="Pfam" id="PF13560">
    <property type="entry name" value="HTH_31"/>
    <property type="match status" value="1"/>
</dbReference>
<dbReference type="InterPro" id="IPR010982">
    <property type="entry name" value="Lambda_DNA-bd_dom_sf"/>
</dbReference>
<evidence type="ECO:0000256" key="2">
    <source>
        <dbReference type="SAM" id="MobiDB-lite"/>
    </source>
</evidence>
<dbReference type="EMBL" id="JAFFZM010000002">
    <property type="protein sequence ID" value="MBO8197594.1"/>
    <property type="molecule type" value="Genomic_DNA"/>
</dbReference>
<feature type="domain" description="HTH cro/C1-type" evidence="3">
    <location>
        <begin position="15"/>
        <end position="68"/>
    </location>
</feature>
<dbReference type="InterPro" id="IPR050807">
    <property type="entry name" value="TransReg_Diox_bact_type"/>
</dbReference>
<dbReference type="InterPro" id="IPR001387">
    <property type="entry name" value="Cro/C1-type_HTH"/>
</dbReference>
<proteinExistence type="predicted"/>
<dbReference type="InterPro" id="IPR011990">
    <property type="entry name" value="TPR-like_helical_dom_sf"/>
</dbReference>
<dbReference type="SUPFAM" id="SSF48452">
    <property type="entry name" value="TPR-like"/>
    <property type="match status" value="1"/>
</dbReference>
<dbReference type="RefSeq" id="WP_209209413.1">
    <property type="nucleotide sequence ID" value="NZ_JAFFZM010000002.1"/>
</dbReference>
<keyword evidence="5" id="KW-1185">Reference proteome</keyword>
<gene>
    <name evidence="4" type="ORF">JW613_04600</name>
</gene>